<feature type="transmembrane region" description="Helical" evidence="1">
    <location>
        <begin position="9"/>
        <end position="30"/>
    </location>
</feature>
<comment type="caution">
    <text evidence="4">The sequence shown here is derived from an EMBL/GenBank/DDBJ whole genome shotgun (WGS) entry which is preliminary data.</text>
</comment>
<dbReference type="NCBIfam" id="TIGR03521">
    <property type="entry name" value="GldG"/>
    <property type="match status" value="1"/>
</dbReference>
<protein>
    <submittedName>
        <fullName evidence="4">Gliding motility-associated ABC transporter substrate-binding protein GldG</fullName>
    </submittedName>
</protein>
<dbReference type="Pfam" id="PF09822">
    <property type="entry name" value="ABC_transp_aux"/>
    <property type="match status" value="1"/>
</dbReference>
<proteinExistence type="predicted"/>
<dbReference type="RefSeq" id="WP_161819878.1">
    <property type="nucleotide sequence ID" value="NZ_JAACJS010000015.1"/>
</dbReference>
<accession>A0ABW9ZWR6</accession>
<evidence type="ECO:0000259" key="3">
    <source>
        <dbReference type="Pfam" id="PF23357"/>
    </source>
</evidence>
<sequence>MQKILKHKYGIWVLTALFIAVVYLSTLFFYRVDLTAEKRYSLTSSTKTLLQDIDSTITIQVFLTGELPADYKKLSIATKDLLDEFKSLSGNHIQVVFEKPGEDIKDDSAKVMFYNKLARLGVVFERNETVSSKSEKETNQLIIPSALVSFRANQKPIAVDLRSSRRIYKQFDVISDNQQEDVEATRNAAEALLEFKFADAIDKLTRKHVPVIAYAVGNGEATDHKVYDLGESLRNEYRLGVIDLKTTYPNADSINALLIVKPTLPFTDEDKLKLDQYVMNGGRIIWFIDKLHAELDSLMRSQAEYTAYDRGLELDDLLFKYGIRINPDLVQDLNCSKIPIVIGQNPNGEPTFRRVPWPYYPFLSTHSNNPITKNLDRVLPIFPSSIDTVKAPGITKTVLLATDTNSRRISSPAIVSLNSVKDENDFNEFNKSYLPVAVLLEGKFRSLFSNRISQQVLDSVQRVTGRPYLGTAVKESKQIVVSDGDIVTNMVSTTAGPQPMGTIAGENYRFANREFLLNSVDYLVNTNNLFESRNKDFVLRLLDKAKVEEQRTTWQLINIVLPILIVVLAGVIFQWVRKRKYHA</sequence>
<feature type="transmembrane region" description="Helical" evidence="1">
    <location>
        <begin position="554"/>
        <end position="576"/>
    </location>
</feature>
<keyword evidence="1" id="KW-1133">Transmembrane helix</keyword>
<dbReference type="Pfam" id="PF23357">
    <property type="entry name" value="DUF7088"/>
    <property type="match status" value="1"/>
</dbReference>
<evidence type="ECO:0000256" key="1">
    <source>
        <dbReference type="SAM" id="Phobius"/>
    </source>
</evidence>
<dbReference type="Proteomes" id="UP000753802">
    <property type="component" value="Unassembled WGS sequence"/>
</dbReference>
<keyword evidence="1" id="KW-0472">Membrane</keyword>
<evidence type="ECO:0000313" key="5">
    <source>
        <dbReference type="Proteomes" id="UP000753802"/>
    </source>
</evidence>
<evidence type="ECO:0000313" key="4">
    <source>
        <dbReference type="EMBL" id="NCI51599.1"/>
    </source>
</evidence>
<gene>
    <name evidence="4" type="primary">gldG</name>
    <name evidence="4" type="ORF">GWC95_16840</name>
</gene>
<dbReference type="InterPro" id="IPR019863">
    <property type="entry name" value="Motility-assoc_ABC-rel_GldG"/>
</dbReference>
<keyword evidence="1" id="KW-0812">Transmembrane</keyword>
<name>A0ABW9ZWR6_9BACT</name>
<dbReference type="EMBL" id="JAACJS010000015">
    <property type="protein sequence ID" value="NCI51599.1"/>
    <property type="molecule type" value="Genomic_DNA"/>
</dbReference>
<organism evidence="4 5">
    <name type="scientific">Sediminibacterium roseum</name>
    <dbReference type="NCBI Taxonomy" id="1978412"/>
    <lineage>
        <taxon>Bacteria</taxon>
        <taxon>Pseudomonadati</taxon>
        <taxon>Bacteroidota</taxon>
        <taxon>Chitinophagia</taxon>
        <taxon>Chitinophagales</taxon>
        <taxon>Chitinophagaceae</taxon>
        <taxon>Sediminibacterium</taxon>
    </lineage>
</organism>
<feature type="domain" description="DUF7088" evidence="3">
    <location>
        <begin position="37"/>
        <end position="149"/>
    </location>
</feature>
<dbReference type="InterPro" id="IPR019196">
    <property type="entry name" value="ABC_transp_unknown"/>
</dbReference>
<reference evidence="4 5" key="1">
    <citation type="submission" date="2020-01" db="EMBL/GenBank/DDBJ databases">
        <title>Genome analysis.</title>
        <authorList>
            <person name="Wu S."/>
            <person name="Wang G."/>
        </authorList>
    </citation>
    <scope>NUCLEOTIDE SEQUENCE [LARGE SCALE GENOMIC DNA]</scope>
    <source>
        <strain evidence="4 5">SYL130</strain>
    </source>
</reference>
<evidence type="ECO:0000259" key="2">
    <source>
        <dbReference type="Pfam" id="PF09822"/>
    </source>
</evidence>
<keyword evidence="5" id="KW-1185">Reference proteome</keyword>
<feature type="domain" description="ABC-type uncharacterised transport system" evidence="2">
    <location>
        <begin position="210"/>
        <end position="519"/>
    </location>
</feature>
<dbReference type="InterPro" id="IPR055396">
    <property type="entry name" value="DUF7088"/>
</dbReference>